<feature type="transmembrane region" description="Helical" evidence="1">
    <location>
        <begin position="5"/>
        <end position="21"/>
    </location>
</feature>
<keyword evidence="1" id="KW-1133">Transmembrane helix</keyword>
<proteinExistence type="predicted"/>
<evidence type="ECO:0000313" key="3">
    <source>
        <dbReference type="Proteomes" id="UP000248536"/>
    </source>
</evidence>
<keyword evidence="1" id="KW-0472">Membrane</keyword>
<reference evidence="2 3" key="1">
    <citation type="submission" date="2018-06" db="EMBL/GenBank/DDBJ databases">
        <title>Spongiibacterium sp. HME9304 Genome sequencing and assembly.</title>
        <authorList>
            <person name="Kang H."/>
            <person name="Kim H."/>
            <person name="Joh K."/>
        </authorList>
    </citation>
    <scope>NUCLEOTIDE SEQUENCE [LARGE SCALE GENOMIC DNA]</scope>
    <source>
        <strain evidence="2 3">HME9304</strain>
    </source>
</reference>
<accession>A0A2Z4LPG4</accession>
<evidence type="ECO:0000313" key="2">
    <source>
        <dbReference type="EMBL" id="AWX43278.1"/>
    </source>
</evidence>
<protein>
    <submittedName>
        <fullName evidence="2">Uncharacterized protein</fullName>
    </submittedName>
</protein>
<dbReference type="Proteomes" id="UP000248536">
    <property type="component" value="Chromosome"/>
</dbReference>
<name>A0A2Z4LPG4_9FLAO</name>
<dbReference type="OrthoDB" id="1441668at2"/>
<sequence length="145" mass="17122">MKKEYIILGVAVLLIMGYLYFPKNIVSPDEYFLDEKTANIYLEFKKGGNLNYHSNAPDGRVTIDNEKDINEFYELFKSLDFDVQAPHRGDRDYSVYINIGNYRESKYLIKMSRIDDGYVFFFKDGLYRKEVLARKINELLEIQSN</sequence>
<dbReference type="KEGG" id="spon:HME9304_00265"/>
<dbReference type="EMBL" id="CP030104">
    <property type="protein sequence ID" value="AWX43278.1"/>
    <property type="molecule type" value="Genomic_DNA"/>
</dbReference>
<dbReference type="RefSeq" id="WP_112376870.1">
    <property type="nucleotide sequence ID" value="NZ_CP030104.1"/>
</dbReference>
<keyword evidence="1" id="KW-0812">Transmembrane</keyword>
<gene>
    <name evidence="2" type="ORF">HME9304_00265</name>
</gene>
<dbReference type="AlphaFoldDB" id="A0A2Z4LPG4"/>
<organism evidence="2 3">
    <name type="scientific">Flagellimonas maritima</name>
    <dbReference type="NCBI Taxonomy" id="1383885"/>
    <lineage>
        <taxon>Bacteria</taxon>
        <taxon>Pseudomonadati</taxon>
        <taxon>Bacteroidota</taxon>
        <taxon>Flavobacteriia</taxon>
        <taxon>Flavobacteriales</taxon>
        <taxon>Flavobacteriaceae</taxon>
        <taxon>Flagellimonas</taxon>
    </lineage>
</organism>
<keyword evidence="3" id="KW-1185">Reference proteome</keyword>
<evidence type="ECO:0000256" key="1">
    <source>
        <dbReference type="SAM" id="Phobius"/>
    </source>
</evidence>